<dbReference type="InterPro" id="IPR008271">
    <property type="entry name" value="Ser/Thr_kinase_AS"/>
</dbReference>
<dbReference type="GO" id="GO:0004674">
    <property type="term" value="F:protein serine/threonine kinase activity"/>
    <property type="evidence" value="ECO:0007669"/>
    <property type="project" value="UniProtKB-KW"/>
</dbReference>
<comment type="subcellular location">
    <subcellularLocation>
        <location evidence="1">Membrane</location>
        <topology evidence="1">Single-pass type I membrane protein</topology>
    </subcellularLocation>
</comment>
<dbReference type="Gene3D" id="1.10.510.10">
    <property type="entry name" value="Transferase(Phosphotransferase) domain 1"/>
    <property type="match status" value="1"/>
</dbReference>
<dbReference type="Pfam" id="PF13947">
    <property type="entry name" value="GUB_WAK_bind"/>
    <property type="match status" value="1"/>
</dbReference>
<dbReference type="Pfam" id="PF00069">
    <property type="entry name" value="Pkinase"/>
    <property type="match status" value="1"/>
</dbReference>
<dbReference type="SMART" id="SM00220">
    <property type="entry name" value="S_TKc"/>
    <property type="match status" value="1"/>
</dbReference>
<dbReference type="FunFam" id="3.30.200.20:FF:000178">
    <property type="entry name" value="serine/threonine-protein kinase PBS1-like"/>
    <property type="match status" value="1"/>
</dbReference>
<evidence type="ECO:0000259" key="15">
    <source>
        <dbReference type="PROSITE" id="PS50011"/>
    </source>
</evidence>
<evidence type="ECO:0000256" key="4">
    <source>
        <dbReference type="ARBA" id="ARBA00022692"/>
    </source>
</evidence>
<dbReference type="PROSITE" id="PS00108">
    <property type="entry name" value="PROTEIN_KINASE_ST"/>
    <property type="match status" value="1"/>
</dbReference>
<evidence type="ECO:0000256" key="8">
    <source>
        <dbReference type="ARBA" id="ARBA00022840"/>
    </source>
</evidence>
<name>A0A834GDJ4_RHOSS</name>
<gene>
    <name evidence="16" type="ORF">RHSIM_Rhsim10G0165500</name>
</gene>
<evidence type="ECO:0000256" key="9">
    <source>
        <dbReference type="ARBA" id="ARBA00022989"/>
    </source>
</evidence>
<feature type="domain" description="Protein kinase" evidence="15">
    <location>
        <begin position="369"/>
        <end position="654"/>
    </location>
</feature>
<dbReference type="PROSITE" id="PS50011">
    <property type="entry name" value="PROTEIN_KINASE_DOM"/>
    <property type="match status" value="1"/>
</dbReference>
<dbReference type="OrthoDB" id="544400at2759"/>
<evidence type="ECO:0000256" key="2">
    <source>
        <dbReference type="ARBA" id="ARBA00022527"/>
    </source>
</evidence>
<evidence type="ECO:0000256" key="11">
    <source>
        <dbReference type="ARBA" id="ARBA00023180"/>
    </source>
</evidence>
<dbReference type="PANTHER" id="PTHR27009">
    <property type="entry name" value="RUST RESISTANCE KINASE LR10-RELATED"/>
    <property type="match status" value="1"/>
</dbReference>
<dbReference type="GO" id="GO:0005524">
    <property type="term" value="F:ATP binding"/>
    <property type="evidence" value="ECO:0007669"/>
    <property type="project" value="UniProtKB-UniRule"/>
</dbReference>
<feature type="signal peptide" evidence="14">
    <location>
        <begin position="1"/>
        <end position="29"/>
    </location>
</feature>
<evidence type="ECO:0000313" key="17">
    <source>
        <dbReference type="Proteomes" id="UP000626092"/>
    </source>
</evidence>
<feature type="binding site" evidence="12">
    <location>
        <position position="397"/>
    </location>
    <ligand>
        <name>ATP</name>
        <dbReference type="ChEBI" id="CHEBI:30616"/>
    </ligand>
</feature>
<dbReference type="GO" id="GO:0016020">
    <property type="term" value="C:membrane"/>
    <property type="evidence" value="ECO:0007669"/>
    <property type="project" value="UniProtKB-SubCell"/>
</dbReference>
<dbReference type="InterPro" id="IPR045874">
    <property type="entry name" value="LRK10/LRL21-25-like"/>
</dbReference>
<dbReference type="Proteomes" id="UP000626092">
    <property type="component" value="Unassembled WGS sequence"/>
</dbReference>
<dbReference type="FunFam" id="1.10.510.10:FF:000590">
    <property type="entry name" value="PR5-like receptor kinase"/>
    <property type="match status" value="1"/>
</dbReference>
<dbReference type="InterPro" id="IPR000719">
    <property type="entry name" value="Prot_kinase_dom"/>
</dbReference>
<organism evidence="16 17">
    <name type="scientific">Rhododendron simsii</name>
    <name type="common">Sims's rhododendron</name>
    <dbReference type="NCBI Taxonomy" id="118357"/>
    <lineage>
        <taxon>Eukaryota</taxon>
        <taxon>Viridiplantae</taxon>
        <taxon>Streptophyta</taxon>
        <taxon>Embryophyta</taxon>
        <taxon>Tracheophyta</taxon>
        <taxon>Spermatophyta</taxon>
        <taxon>Magnoliopsida</taxon>
        <taxon>eudicotyledons</taxon>
        <taxon>Gunneridae</taxon>
        <taxon>Pentapetalae</taxon>
        <taxon>asterids</taxon>
        <taxon>Ericales</taxon>
        <taxon>Ericaceae</taxon>
        <taxon>Ericoideae</taxon>
        <taxon>Rhodoreae</taxon>
        <taxon>Rhododendron</taxon>
    </lineage>
</organism>
<evidence type="ECO:0000256" key="5">
    <source>
        <dbReference type="ARBA" id="ARBA00022729"/>
    </source>
</evidence>
<keyword evidence="17" id="KW-1185">Reference proteome</keyword>
<dbReference type="InterPro" id="IPR011009">
    <property type="entry name" value="Kinase-like_dom_sf"/>
</dbReference>
<keyword evidence="8 12" id="KW-0067">ATP-binding</keyword>
<dbReference type="GO" id="GO:0030247">
    <property type="term" value="F:polysaccharide binding"/>
    <property type="evidence" value="ECO:0007669"/>
    <property type="project" value="InterPro"/>
</dbReference>
<keyword evidence="5 14" id="KW-0732">Signal</keyword>
<keyword evidence="7" id="KW-0418">Kinase</keyword>
<dbReference type="SUPFAM" id="SSF56112">
    <property type="entry name" value="Protein kinase-like (PK-like)"/>
    <property type="match status" value="1"/>
</dbReference>
<dbReference type="EMBL" id="WJXA01000010">
    <property type="protein sequence ID" value="KAF7129297.1"/>
    <property type="molecule type" value="Genomic_DNA"/>
</dbReference>
<dbReference type="CDD" id="cd14066">
    <property type="entry name" value="STKc_IRAK"/>
    <property type="match status" value="1"/>
</dbReference>
<feature type="chain" id="PRO_5032647779" description="Protein kinase domain-containing protein" evidence="14">
    <location>
        <begin position="30"/>
        <end position="663"/>
    </location>
</feature>
<reference evidence="16" key="1">
    <citation type="submission" date="2019-11" db="EMBL/GenBank/DDBJ databases">
        <authorList>
            <person name="Liu Y."/>
            <person name="Hou J."/>
            <person name="Li T.-Q."/>
            <person name="Guan C.-H."/>
            <person name="Wu X."/>
            <person name="Wu H.-Z."/>
            <person name="Ling F."/>
            <person name="Zhang R."/>
            <person name="Shi X.-G."/>
            <person name="Ren J.-P."/>
            <person name="Chen E.-F."/>
            <person name="Sun J.-M."/>
        </authorList>
    </citation>
    <scope>NUCLEOTIDE SEQUENCE</scope>
    <source>
        <strain evidence="16">Adult_tree_wgs_1</strain>
        <tissue evidence="16">Leaves</tissue>
    </source>
</reference>
<keyword evidence="6 12" id="KW-0547">Nucleotide-binding</keyword>
<evidence type="ECO:0000256" key="10">
    <source>
        <dbReference type="ARBA" id="ARBA00023136"/>
    </source>
</evidence>
<evidence type="ECO:0000256" key="12">
    <source>
        <dbReference type="PROSITE-ProRule" id="PRU10141"/>
    </source>
</evidence>
<keyword evidence="4 13" id="KW-0812">Transmembrane</keyword>
<keyword evidence="3" id="KW-0808">Transferase</keyword>
<dbReference type="InterPro" id="IPR025287">
    <property type="entry name" value="WAK_GUB"/>
</dbReference>
<comment type="caution">
    <text evidence="16">The sequence shown here is derived from an EMBL/GenBank/DDBJ whole genome shotgun (WGS) entry which is preliminary data.</text>
</comment>
<keyword evidence="9 13" id="KW-1133">Transmembrane helix</keyword>
<protein>
    <recommendedName>
        <fullName evidence="15">Protein kinase domain-containing protein</fullName>
    </recommendedName>
</protein>
<feature type="transmembrane region" description="Helical" evidence="13">
    <location>
        <begin position="307"/>
        <end position="331"/>
    </location>
</feature>
<accession>A0A834GDJ4</accession>
<keyword evidence="10 13" id="KW-0472">Membrane</keyword>
<evidence type="ECO:0000256" key="13">
    <source>
        <dbReference type="SAM" id="Phobius"/>
    </source>
</evidence>
<evidence type="ECO:0000256" key="1">
    <source>
        <dbReference type="ARBA" id="ARBA00004479"/>
    </source>
</evidence>
<dbReference type="PROSITE" id="PS00107">
    <property type="entry name" value="PROTEIN_KINASE_ATP"/>
    <property type="match status" value="1"/>
</dbReference>
<sequence>MSSRRLLSDVYKTRSLLLLVAMFLGNCCAKTSRNCVSSCGNITIKHPFRVKRDPKNCGKKKYELECEQDRLVLSLFSPAKYLVRAINYDNHTIRLVDVGLRQGDCSSLPLYYISYLNFTSSSDANPYSLLMDDQFYIRDIFFGIPWNMAVALWVDCEKPVKKPPLYTDSYTSASSCIENRTFSSSNSLSSGEKRRYSYFLFGTNLTASDVADQCKIDEVVLSTLRLPADKGEANLSFSDFHSKLEYGFELSWLSILCENCRGRGYCEIDSFNSTAAFCYKYCFSKSDFINGSFPYYLLPVGFKARGFTVIGGILAARTTCGILCLLAFLIYKFRRRHLSMFDTIEGFLQSENNLMPIRYSYSQIKKMSRGFKDKLGQGGYGSVYKGKLRSGYVAAIKILENSKANGQEFINEVATIGRIHHVNVVRLIGFCATRSKRALVYEFMPNGSLEKYLFSQEGNISLSCKQMYDISVGVARGIEYLHRGCDMQILHFDIKPHNILLDENFNPKVSDFGLAKLNQTDESMVSLTAARGTMGYMAPELFYKNIGHISYKADVYSYGMLLMEMAGKRRNLNVFADHTSQIYFPSWVYDQFKEGKEIDMGEATDEEREMVRKMVITALWCIQMRPSDRPSMNKVVEMLEGTAEALEMPPKPFLTPQEMPINE</sequence>
<dbReference type="InterPro" id="IPR017441">
    <property type="entry name" value="Protein_kinase_ATP_BS"/>
</dbReference>
<evidence type="ECO:0000313" key="16">
    <source>
        <dbReference type="EMBL" id="KAF7129297.1"/>
    </source>
</evidence>
<dbReference type="AlphaFoldDB" id="A0A834GDJ4"/>
<evidence type="ECO:0000256" key="14">
    <source>
        <dbReference type="SAM" id="SignalP"/>
    </source>
</evidence>
<proteinExistence type="predicted"/>
<keyword evidence="11" id="KW-0325">Glycoprotein</keyword>
<keyword evidence="2" id="KW-0723">Serine/threonine-protein kinase</keyword>
<evidence type="ECO:0000256" key="7">
    <source>
        <dbReference type="ARBA" id="ARBA00022777"/>
    </source>
</evidence>
<evidence type="ECO:0000256" key="6">
    <source>
        <dbReference type="ARBA" id="ARBA00022741"/>
    </source>
</evidence>
<dbReference type="Gene3D" id="3.30.200.20">
    <property type="entry name" value="Phosphorylase Kinase, domain 1"/>
    <property type="match status" value="1"/>
</dbReference>
<evidence type="ECO:0000256" key="3">
    <source>
        <dbReference type="ARBA" id="ARBA00022679"/>
    </source>
</evidence>